<dbReference type="AlphaFoldDB" id="A0A8E2E6S9"/>
<feature type="region of interest" description="Disordered" evidence="1">
    <location>
        <begin position="158"/>
        <end position="190"/>
    </location>
</feature>
<dbReference type="OrthoDB" id="3800763at2759"/>
<organism evidence="2 3">
    <name type="scientific">Lepidopterella palustris CBS 459.81</name>
    <dbReference type="NCBI Taxonomy" id="1314670"/>
    <lineage>
        <taxon>Eukaryota</taxon>
        <taxon>Fungi</taxon>
        <taxon>Dikarya</taxon>
        <taxon>Ascomycota</taxon>
        <taxon>Pezizomycotina</taxon>
        <taxon>Dothideomycetes</taxon>
        <taxon>Pleosporomycetidae</taxon>
        <taxon>Mytilinidiales</taxon>
        <taxon>Argynnaceae</taxon>
        <taxon>Lepidopterella</taxon>
    </lineage>
</organism>
<feature type="compositionally biased region" description="Low complexity" evidence="1">
    <location>
        <begin position="300"/>
        <end position="325"/>
    </location>
</feature>
<evidence type="ECO:0000256" key="1">
    <source>
        <dbReference type="SAM" id="MobiDB-lite"/>
    </source>
</evidence>
<feature type="region of interest" description="Disordered" evidence="1">
    <location>
        <begin position="57"/>
        <end position="85"/>
    </location>
</feature>
<accession>A0A8E2E6S9</accession>
<feature type="compositionally biased region" description="Basic and acidic residues" evidence="1">
    <location>
        <begin position="74"/>
        <end position="84"/>
    </location>
</feature>
<evidence type="ECO:0000313" key="3">
    <source>
        <dbReference type="Proteomes" id="UP000250266"/>
    </source>
</evidence>
<feature type="region of interest" description="Disordered" evidence="1">
    <location>
        <begin position="282"/>
        <end position="338"/>
    </location>
</feature>
<sequence length="688" mass="74091">MTLQKDSLKRCRILDRVEIHVNRTRAQSLSNARRLRSGAIMPSTASVNAAFEYQGKASLSTAQSPRTTRSPRAPKIERNCESRTRSQTFANARRLRSGAVLPDTTSVALISPRKATWAIKGSPPKRKAEGNKQAQRRPIVEASDVAVPQAEENYDADCEESSAEGGPVTPFTSKPADRLQVTTRSGKRRAQEANELAVMIGTLTATEITETLPSHDATATVSTGKVTYNTNIHSIAAIAPGTQNAIGAAPTSNIQVASPSAHQVSPSRRTTHENLTSLHHTTVTSLHSSILQDSPQMPDTPTALPSSSPEAPSSDTVATPDTPQQDPEPPNADTLMGDTSAEPILSFSMALCTAAPFDLLFSEAARQLQVLISTSQRKSRVPTLREYYHGLFMKATEGLDYATRIRLLSVCLAFKTKSQTLGFLERVGGVGSWFGWANVCKRVIEERGWDCAADVPTLPILATSPEIGKSAAAEPQSTLVAEAETPSPGAAASIQTLFFILPSLPLAFPSYALYLYASHAPLTHLTLPFLITHPSFSCLLLSRSLRAHVRPTCTPADKATLNRVLKHLALDRQMLIGYAGQTVRASKGGGGYANGVAKGEGYSEAEVLGWLEVFRFGREGMKTNGGGGEGKTVRFDEGALAQVREIHVFGRGSEGTGGEEGEMLEEESEMRRKDQDEDVAMDEEVFVI</sequence>
<keyword evidence="3" id="KW-1185">Reference proteome</keyword>
<feature type="region of interest" description="Disordered" evidence="1">
    <location>
        <begin position="651"/>
        <end position="681"/>
    </location>
</feature>
<dbReference type="EMBL" id="KV745057">
    <property type="protein sequence ID" value="OCK78466.1"/>
    <property type="molecule type" value="Genomic_DNA"/>
</dbReference>
<proteinExistence type="predicted"/>
<feature type="compositionally biased region" description="Acidic residues" evidence="1">
    <location>
        <begin position="657"/>
        <end position="668"/>
    </location>
</feature>
<protein>
    <submittedName>
        <fullName evidence="2">Uncharacterized protein</fullName>
    </submittedName>
</protein>
<feature type="compositionally biased region" description="Polar residues" evidence="1">
    <location>
        <begin position="57"/>
        <end position="70"/>
    </location>
</feature>
<reference evidence="2 3" key="1">
    <citation type="journal article" date="2016" name="Nat. Commun.">
        <title>Ectomycorrhizal ecology is imprinted in the genome of the dominant symbiotic fungus Cenococcum geophilum.</title>
        <authorList>
            <consortium name="DOE Joint Genome Institute"/>
            <person name="Peter M."/>
            <person name="Kohler A."/>
            <person name="Ohm R.A."/>
            <person name="Kuo A."/>
            <person name="Krutzmann J."/>
            <person name="Morin E."/>
            <person name="Arend M."/>
            <person name="Barry K.W."/>
            <person name="Binder M."/>
            <person name="Choi C."/>
            <person name="Clum A."/>
            <person name="Copeland A."/>
            <person name="Grisel N."/>
            <person name="Haridas S."/>
            <person name="Kipfer T."/>
            <person name="LaButti K."/>
            <person name="Lindquist E."/>
            <person name="Lipzen A."/>
            <person name="Maire R."/>
            <person name="Meier B."/>
            <person name="Mihaltcheva S."/>
            <person name="Molinier V."/>
            <person name="Murat C."/>
            <person name="Poggeler S."/>
            <person name="Quandt C.A."/>
            <person name="Sperisen C."/>
            <person name="Tritt A."/>
            <person name="Tisserant E."/>
            <person name="Crous P.W."/>
            <person name="Henrissat B."/>
            <person name="Nehls U."/>
            <person name="Egli S."/>
            <person name="Spatafora J.W."/>
            <person name="Grigoriev I.V."/>
            <person name="Martin F.M."/>
        </authorList>
    </citation>
    <scope>NUCLEOTIDE SEQUENCE [LARGE SCALE GENOMIC DNA]</scope>
    <source>
        <strain evidence="2 3">CBS 459.81</strain>
    </source>
</reference>
<dbReference type="Proteomes" id="UP000250266">
    <property type="component" value="Unassembled WGS sequence"/>
</dbReference>
<evidence type="ECO:0000313" key="2">
    <source>
        <dbReference type="EMBL" id="OCK78466.1"/>
    </source>
</evidence>
<feature type="compositionally biased region" description="Low complexity" evidence="1">
    <location>
        <begin position="282"/>
        <end position="291"/>
    </location>
</feature>
<name>A0A8E2E6S9_9PEZI</name>
<gene>
    <name evidence="2" type="ORF">K432DRAFT_406433</name>
</gene>